<keyword evidence="2" id="KW-0233">DNA recombination</keyword>
<dbReference type="EMBL" id="BPRH01002575">
    <property type="protein sequence ID" value="GJF17719.1"/>
    <property type="molecule type" value="Genomic_DNA"/>
</dbReference>
<evidence type="ECO:0000259" key="3">
    <source>
        <dbReference type="PROSITE" id="PS51898"/>
    </source>
</evidence>
<dbReference type="InterPro" id="IPR050090">
    <property type="entry name" value="Tyrosine_recombinase_XerCD"/>
</dbReference>
<dbReference type="Gene3D" id="1.10.443.10">
    <property type="entry name" value="Intergrase catalytic core"/>
    <property type="match status" value="1"/>
</dbReference>
<dbReference type="InterPro" id="IPR010998">
    <property type="entry name" value="Integrase_recombinase_N"/>
</dbReference>
<name>A0ABQ4VFA4_9MYCO</name>
<keyword evidence="5" id="KW-1185">Reference proteome</keyword>
<dbReference type="SUPFAM" id="SSF56349">
    <property type="entry name" value="DNA breaking-rejoining enzymes"/>
    <property type="match status" value="1"/>
</dbReference>
<dbReference type="PANTHER" id="PTHR30349:SF91">
    <property type="entry name" value="INTA PROTEIN"/>
    <property type="match status" value="1"/>
</dbReference>
<reference evidence="4 5" key="1">
    <citation type="submission" date="2021-08" db="EMBL/GenBank/DDBJ databases">
        <title>Draft genome sequence of Mycolicibacterium sp. NGTWS1702 strain.</title>
        <authorList>
            <person name="Matsumoto M."/>
            <person name="Tang B.C.C."/>
            <person name="Machida Y."/>
            <person name="Matoyama H."/>
            <person name="Kishihara T."/>
            <person name="Sato S."/>
            <person name="Kondo I."/>
            <person name="Sano M."/>
            <person name="Kato G."/>
        </authorList>
    </citation>
    <scope>NUCLEOTIDE SEQUENCE [LARGE SCALE GENOMIC DNA]</scope>
    <source>
        <strain evidence="4 5">NGTWSNA01</strain>
    </source>
</reference>
<proteinExistence type="predicted"/>
<dbReference type="InterPro" id="IPR013762">
    <property type="entry name" value="Integrase-like_cat_sf"/>
</dbReference>
<dbReference type="InterPro" id="IPR002104">
    <property type="entry name" value="Integrase_catalytic"/>
</dbReference>
<dbReference type="PROSITE" id="PS51898">
    <property type="entry name" value="TYR_RECOMBINASE"/>
    <property type="match status" value="1"/>
</dbReference>
<feature type="domain" description="Tyr recombinase" evidence="3">
    <location>
        <begin position="189"/>
        <end position="386"/>
    </location>
</feature>
<protein>
    <submittedName>
        <fullName evidence="4">Site-specific integrase</fullName>
    </submittedName>
</protein>
<evidence type="ECO:0000313" key="5">
    <source>
        <dbReference type="Proteomes" id="UP001060504"/>
    </source>
</evidence>
<dbReference type="Pfam" id="PF00589">
    <property type="entry name" value="Phage_integrase"/>
    <property type="match status" value="1"/>
</dbReference>
<evidence type="ECO:0000256" key="2">
    <source>
        <dbReference type="ARBA" id="ARBA00023172"/>
    </source>
</evidence>
<sequence>MTKNANGEGSIYKRMRDGKLLRYEGAISYEGDDGRTARHTVYGRTRQDVRDKLKQARDRLEAGGPVRDASRTVGDWLAHWRATALAASDRKESTRELYANLSRRHLEAEPFGSIRLDKLKPSDIDGLVLAMRAKTKPGKGEGGPVRALSDSTIRQTYTVLRAGLDDAVRDGLLARNPAAAVKRPGVARQEAKHLDAPDVTAVLRAAAGSRYHAALVLIASTGLRRGEVLALRWDRIDLDAGVLRVAATLGRVGGRLVISEPKTDRSRRAVPLSPAVVGLLRKHRAGQAAERLRAANQWTDSGLVFTTEFGGPVDPRNLLRVIEAASKAANVQGVGVHTLRHSAAVAWLESGVHIKAVADLLGHSSIAVTGDVYGHTSDDTARAAIDGLSEVLGL</sequence>
<organism evidence="4 5">
    <name type="scientific">Mycolicibacterium cyprinidarum</name>
    <dbReference type="NCBI Taxonomy" id="2860311"/>
    <lineage>
        <taxon>Bacteria</taxon>
        <taxon>Bacillati</taxon>
        <taxon>Actinomycetota</taxon>
        <taxon>Actinomycetes</taxon>
        <taxon>Mycobacteriales</taxon>
        <taxon>Mycobacteriaceae</taxon>
        <taxon>Mycolicibacterium</taxon>
    </lineage>
</organism>
<gene>
    <name evidence="4" type="ORF">NGTWS1702_24580</name>
</gene>
<evidence type="ECO:0000256" key="1">
    <source>
        <dbReference type="ARBA" id="ARBA00023125"/>
    </source>
</evidence>
<dbReference type="Proteomes" id="UP001060504">
    <property type="component" value="Unassembled WGS sequence"/>
</dbReference>
<dbReference type="CDD" id="cd01189">
    <property type="entry name" value="INT_ICEBs1_C_like"/>
    <property type="match status" value="1"/>
</dbReference>
<keyword evidence="1" id="KW-0238">DNA-binding</keyword>
<accession>A0ABQ4VFA4</accession>
<comment type="caution">
    <text evidence="4">The sequence shown here is derived from an EMBL/GenBank/DDBJ whole genome shotgun (WGS) entry which is preliminary data.</text>
</comment>
<evidence type="ECO:0000313" key="4">
    <source>
        <dbReference type="EMBL" id="GJF17719.1"/>
    </source>
</evidence>
<dbReference type="PANTHER" id="PTHR30349">
    <property type="entry name" value="PHAGE INTEGRASE-RELATED"/>
    <property type="match status" value="1"/>
</dbReference>
<dbReference type="InterPro" id="IPR011010">
    <property type="entry name" value="DNA_brk_join_enz"/>
</dbReference>
<dbReference type="Gene3D" id="1.10.150.130">
    <property type="match status" value="1"/>
</dbReference>